<organism evidence="3 4">
    <name type="scientific">Pristionchus fissidentatus</name>
    <dbReference type="NCBI Taxonomy" id="1538716"/>
    <lineage>
        <taxon>Eukaryota</taxon>
        <taxon>Metazoa</taxon>
        <taxon>Ecdysozoa</taxon>
        <taxon>Nematoda</taxon>
        <taxon>Chromadorea</taxon>
        <taxon>Rhabditida</taxon>
        <taxon>Rhabditina</taxon>
        <taxon>Diplogasteromorpha</taxon>
        <taxon>Diplogasteroidea</taxon>
        <taxon>Neodiplogasteridae</taxon>
        <taxon>Pristionchus</taxon>
    </lineage>
</organism>
<dbReference type="PANTHER" id="PTHR24020">
    <property type="entry name" value="COLLAGEN ALPHA"/>
    <property type="match status" value="1"/>
</dbReference>
<protein>
    <recommendedName>
        <fullName evidence="2">VWFA domain-containing protein</fullName>
    </recommendedName>
</protein>
<sequence>VRTPLDPSQKRVSFPIRSVEESTMLLKTAIILIVLSQAVNSQDGTRTAKITKTRAFPPSCFLNVLIMLDRSDSVKGGFNQSRDFVLDVSQELVIRPDRHDVSMIVYSGMSYKREIYKWGTFRDNEQFYKTVRGLRAVGGTTNTGKALEEALKLMAMDSRNKTSATVVMMVTDGRSADDTSILGPRLRDMPNVFVFAGVAGDPKNIGMKDIMNYVKSTEQIVKQSGRAKASDLARGILKDAQKDCPKTTTTSTTTTTTTTNPITGCELDLVFVLDFSTTTDPIYKEYKKMAAAIVKKMKIGPHHTQISCVTFSSAGKTSTAFNLKRYKDNAGVLSGIEGLEYYGGTTAIGQGIMEGLNQTDEKHGAREEATRAMIVFTDGWNNKGPDPMEASKKATDAGFEIYTVGFTGDMENMVKTNMTALEMIAEDGAHSFTQATLDKLIEKVGARGAPCLNGGIVPSTPSPRVPIGRGKPTTKRTTTKSGIRG</sequence>
<dbReference type="EMBL" id="BTSY01000004">
    <property type="protein sequence ID" value="GMT24800.1"/>
    <property type="molecule type" value="Genomic_DNA"/>
</dbReference>
<dbReference type="AlphaFoldDB" id="A0AAV5VZ02"/>
<feature type="domain" description="VWFA" evidence="2">
    <location>
        <begin position="63"/>
        <end position="240"/>
    </location>
</feature>
<dbReference type="PANTHER" id="PTHR24020:SF84">
    <property type="entry name" value="VWFA DOMAIN-CONTAINING PROTEIN"/>
    <property type="match status" value="1"/>
</dbReference>
<dbReference type="Pfam" id="PF00092">
    <property type="entry name" value="VWA"/>
    <property type="match status" value="2"/>
</dbReference>
<keyword evidence="4" id="KW-1185">Reference proteome</keyword>
<dbReference type="SMART" id="SM00327">
    <property type="entry name" value="VWA"/>
    <property type="match status" value="2"/>
</dbReference>
<dbReference type="Proteomes" id="UP001432322">
    <property type="component" value="Unassembled WGS sequence"/>
</dbReference>
<dbReference type="Gene3D" id="3.40.50.410">
    <property type="entry name" value="von Willebrand factor, type A domain"/>
    <property type="match status" value="2"/>
</dbReference>
<dbReference type="PROSITE" id="PS50234">
    <property type="entry name" value="VWFA"/>
    <property type="match status" value="2"/>
</dbReference>
<evidence type="ECO:0000313" key="4">
    <source>
        <dbReference type="Proteomes" id="UP001432322"/>
    </source>
</evidence>
<feature type="region of interest" description="Disordered" evidence="1">
    <location>
        <begin position="458"/>
        <end position="485"/>
    </location>
</feature>
<dbReference type="InterPro" id="IPR002035">
    <property type="entry name" value="VWF_A"/>
</dbReference>
<dbReference type="SUPFAM" id="SSF53300">
    <property type="entry name" value="vWA-like"/>
    <property type="match status" value="2"/>
</dbReference>
<accession>A0AAV5VZ02</accession>
<reference evidence="3" key="1">
    <citation type="submission" date="2023-10" db="EMBL/GenBank/DDBJ databases">
        <title>Genome assembly of Pristionchus species.</title>
        <authorList>
            <person name="Yoshida K."/>
            <person name="Sommer R.J."/>
        </authorList>
    </citation>
    <scope>NUCLEOTIDE SEQUENCE</scope>
    <source>
        <strain evidence="3">RS5133</strain>
    </source>
</reference>
<evidence type="ECO:0000256" key="1">
    <source>
        <dbReference type="SAM" id="MobiDB-lite"/>
    </source>
</evidence>
<dbReference type="InterPro" id="IPR036465">
    <property type="entry name" value="vWFA_dom_sf"/>
</dbReference>
<feature type="domain" description="VWFA" evidence="2">
    <location>
        <begin position="268"/>
        <end position="456"/>
    </location>
</feature>
<comment type="caution">
    <text evidence="3">The sequence shown here is derived from an EMBL/GenBank/DDBJ whole genome shotgun (WGS) entry which is preliminary data.</text>
</comment>
<evidence type="ECO:0000259" key="2">
    <source>
        <dbReference type="PROSITE" id="PS50234"/>
    </source>
</evidence>
<name>A0AAV5VZ02_9BILA</name>
<dbReference type="InterPro" id="IPR050525">
    <property type="entry name" value="ECM_Assembly_Org"/>
</dbReference>
<proteinExistence type="predicted"/>
<gene>
    <name evidence="3" type="ORF">PFISCL1PPCAC_16097</name>
</gene>
<feature type="non-terminal residue" evidence="3">
    <location>
        <position position="1"/>
    </location>
</feature>
<evidence type="ECO:0000313" key="3">
    <source>
        <dbReference type="EMBL" id="GMT24800.1"/>
    </source>
</evidence>